<name>A0A6J7X2D2_9CAUD</name>
<gene>
    <name evidence="1" type="ORF">UFOVP371_8</name>
</gene>
<organism evidence="1">
    <name type="scientific">uncultured Caudovirales phage</name>
    <dbReference type="NCBI Taxonomy" id="2100421"/>
    <lineage>
        <taxon>Viruses</taxon>
        <taxon>Duplodnaviria</taxon>
        <taxon>Heunggongvirae</taxon>
        <taxon>Uroviricota</taxon>
        <taxon>Caudoviricetes</taxon>
        <taxon>Peduoviridae</taxon>
        <taxon>Maltschvirus</taxon>
        <taxon>Maltschvirus maltsch</taxon>
    </lineage>
</organism>
<sequence>MKETNEEIGRIVFIVYENNFEIAFTKDLDVSDLLNVLFTTIDHLVEKNDDTVMH</sequence>
<protein>
    <submittedName>
        <fullName evidence="1">Uncharacterized protein</fullName>
    </submittedName>
</protein>
<dbReference type="EMBL" id="LR798312">
    <property type="protein sequence ID" value="CAB5222454.1"/>
    <property type="molecule type" value="Genomic_DNA"/>
</dbReference>
<reference evidence="1" key="1">
    <citation type="submission" date="2020-05" db="EMBL/GenBank/DDBJ databases">
        <authorList>
            <person name="Chiriac C."/>
            <person name="Salcher M."/>
            <person name="Ghai R."/>
            <person name="Kavagutti S V."/>
        </authorList>
    </citation>
    <scope>NUCLEOTIDE SEQUENCE</scope>
</reference>
<accession>A0A6J7X2D2</accession>
<evidence type="ECO:0000313" key="1">
    <source>
        <dbReference type="EMBL" id="CAB5222454.1"/>
    </source>
</evidence>
<proteinExistence type="predicted"/>